<organism evidence="2 3">
    <name type="scientific">Parasphingorhabdus litoris</name>
    <dbReference type="NCBI Taxonomy" id="394733"/>
    <lineage>
        <taxon>Bacteria</taxon>
        <taxon>Pseudomonadati</taxon>
        <taxon>Pseudomonadota</taxon>
        <taxon>Alphaproteobacteria</taxon>
        <taxon>Sphingomonadales</taxon>
        <taxon>Sphingomonadaceae</taxon>
        <taxon>Parasphingorhabdus</taxon>
    </lineage>
</organism>
<protein>
    <recommendedName>
        <fullName evidence="1">DUF7282 domain-containing protein</fullName>
    </recommendedName>
</protein>
<feature type="domain" description="DUF7282" evidence="1">
    <location>
        <begin position="39"/>
        <end position="120"/>
    </location>
</feature>
<keyword evidence="3" id="KW-1185">Reference proteome</keyword>
<gene>
    <name evidence="2" type="ORF">GCM10009096_33800</name>
</gene>
<name>A0ABP3KYJ5_9SPHN</name>
<dbReference type="InterPro" id="IPR055706">
    <property type="entry name" value="Slg1/2_DUF7282"/>
</dbReference>
<proteinExistence type="predicted"/>
<evidence type="ECO:0000313" key="2">
    <source>
        <dbReference type="EMBL" id="GAA0488080.1"/>
    </source>
</evidence>
<dbReference type="Proteomes" id="UP001500713">
    <property type="component" value="Unassembled WGS sequence"/>
</dbReference>
<reference evidence="3" key="1">
    <citation type="journal article" date="2019" name="Int. J. Syst. Evol. Microbiol.">
        <title>The Global Catalogue of Microorganisms (GCM) 10K type strain sequencing project: providing services to taxonomists for standard genome sequencing and annotation.</title>
        <authorList>
            <consortium name="The Broad Institute Genomics Platform"/>
            <consortium name="The Broad Institute Genome Sequencing Center for Infectious Disease"/>
            <person name="Wu L."/>
            <person name="Ma J."/>
        </authorList>
    </citation>
    <scope>NUCLEOTIDE SEQUENCE [LARGE SCALE GENOMIC DNA]</scope>
    <source>
        <strain evidence="3">JCM 14162</strain>
    </source>
</reference>
<dbReference type="EMBL" id="BAAAEM010000003">
    <property type="protein sequence ID" value="GAA0488080.1"/>
    <property type="molecule type" value="Genomic_DNA"/>
</dbReference>
<evidence type="ECO:0000259" key="1">
    <source>
        <dbReference type="Pfam" id="PF23951"/>
    </source>
</evidence>
<comment type="caution">
    <text evidence="2">The sequence shown here is derived from an EMBL/GenBank/DDBJ whole genome shotgun (WGS) entry which is preliminary data.</text>
</comment>
<accession>A0ABP3KYJ5</accession>
<evidence type="ECO:0000313" key="3">
    <source>
        <dbReference type="Proteomes" id="UP001500713"/>
    </source>
</evidence>
<dbReference type="Pfam" id="PF23951">
    <property type="entry name" value="DUF7282"/>
    <property type="match status" value="1"/>
</dbReference>
<sequence>MGNGTANAIEVEGLTRQDEELVSSEIRVDGQNVSTLRANITAVTFPAVTIEKAGWIVLHPVIDGRPDGDIVSGYTYLEPGQSESVTVVIQHPADAGDKFLAMLHSDVDQDRVFDFVFVEDGINVEDRAVFEGTRMIAHLISLPE</sequence>